<evidence type="ECO:0000256" key="3">
    <source>
        <dbReference type="ARBA" id="ARBA00023125"/>
    </source>
</evidence>
<accession>A0A4R5KSC2</accession>
<keyword evidence="10" id="KW-1185">Reference proteome</keyword>
<comment type="caution">
    <text evidence="9">The sequence shown here is derived from an EMBL/GenBank/DDBJ whole genome shotgun (WGS) entry which is preliminary data.</text>
</comment>
<dbReference type="SUPFAM" id="SSF46785">
    <property type="entry name" value="Winged helix' DNA-binding domain"/>
    <property type="match status" value="1"/>
</dbReference>
<dbReference type="Gene3D" id="1.10.10.10">
    <property type="entry name" value="Winged helix-like DNA-binding domain superfamily/Winged helix DNA-binding domain"/>
    <property type="match status" value="1"/>
</dbReference>
<evidence type="ECO:0000256" key="5">
    <source>
        <dbReference type="ARBA" id="ARBA00046337"/>
    </source>
</evidence>
<comment type="similarity">
    <text evidence="5">Belongs to the SarZ family.</text>
</comment>
<dbReference type="InterPro" id="IPR055166">
    <property type="entry name" value="Transc_reg_Sar_Rot_HTH"/>
</dbReference>
<reference evidence="9 10" key="1">
    <citation type="submission" date="2019-03" db="EMBL/GenBank/DDBJ databases">
        <title>This is whole genome sequence of Paenibacillus sp MS74 strain.</title>
        <authorList>
            <person name="Trinh H.N."/>
        </authorList>
    </citation>
    <scope>NUCLEOTIDE SEQUENCE [LARGE SCALE GENOMIC DNA]</scope>
    <source>
        <strain evidence="9 10">MS74</strain>
    </source>
</reference>
<keyword evidence="2" id="KW-0805">Transcription regulation</keyword>
<evidence type="ECO:0000256" key="4">
    <source>
        <dbReference type="ARBA" id="ARBA00023163"/>
    </source>
</evidence>
<gene>
    <name evidence="9" type="ORF">E1757_10775</name>
</gene>
<dbReference type="GO" id="GO:0003700">
    <property type="term" value="F:DNA-binding transcription factor activity"/>
    <property type="evidence" value="ECO:0007669"/>
    <property type="project" value="InterPro"/>
</dbReference>
<evidence type="ECO:0000313" key="10">
    <source>
        <dbReference type="Proteomes" id="UP000295636"/>
    </source>
</evidence>
<evidence type="ECO:0000256" key="6">
    <source>
        <dbReference type="ARBA" id="ARBA00047188"/>
    </source>
</evidence>
<evidence type="ECO:0000259" key="8">
    <source>
        <dbReference type="PROSITE" id="PS50995"/>
    </source>
</evidence>
<dbReference type="InterPro" id="IPR036388">
    <property type="entry name" value="WH-like_DNA-bd_sf"/>
</dbReference>
<keyword evidence="3" id="KW-0238">DNA-binding</keyword>
<dbReference type="AlphaFoldDB" id="A0A4R5KSC2"/>
<dbReference type="Pfam" id="PF22381">
    <property type="entry name" value="Staph_reg_Sar_Rot"/>
    <property type="match status" value="1"/>
</dbReference>
<keyword evidence="4" id="KW-0804">Transcription</keyword>
<dbReference type="PANTHER" id="PTHR42756">
    <property type="entry name" value="TRANSCRIPTIONAL REGULATOR, MARR"/>
    <property type="match status" value="1"/>
</dbReference>
<dbReference type="Proteomes" id="UP000295636">
    <property type="component" value="Unassembled WGS sequence"/>
</dbReference>
<dbReference type="PROSITE" id="PS50995">
    <property type="entry name" value="HTH_MARR_2"/>
    <property type="match status" value="1"/>
</dbReference>
<evidence type="ECO:0000256" key="7">
    <source>
        <dbReference type="ARBA" id="ARBA00047207"/>
    </source>
</evidence>
<dbReference type="OrthoDB" id="2626899at2"/>
<dbReference type="PRINTS" id="PR00598">
    <property type="entry name" value="HTHMARR"/>
</dbReference>
<dbReference type="GO" id="GO:0003677">
    <property type="term" value="F:DNA binding"/>
    <property type="evidence" value="ECO:0007669"/>
    <property type="project" value="UniProtKB-KW"/>
</dbReference>
<dbReference type="EMBL" id="SMRT01000004">
    <property type="protein sequence ID" value="TDF98332.1"/>
    <property type="molecule type" value="Genomic_DNA"/>
</dbReference>
<evidence type="ECO:0000256" key="2">
    <source>
        <dbReference type="ARBA" id="ARBA00023015"/>
    </source>
</evidence>
<evidence type="ECO:0000313" key="9">
    <source>
        <dbReference type="EMBL" id="TDF98332.1"/>
    </source>
</evidence>
<evidence type="ECO:0000256" key="1">
    <source>
        <dbReference type="ARBA" id="ARBA00004496"/>
    </source>
</evidence>
<organism evidence="9 10">
    <name type="scientific">Paenibacillus piri</name>
    <dbReference type="NCBI Taxonomy" id="2547395"/>
    <lineage>
        <taxon>Bacteria</taxon>
        <taxon>Bacillati</taxon>
        <taxon>Bacillota</taxon>
        <taxon>Bacilli</taxon>
        <taxon>Bacillales</taxon>
        <taxon>Paenibacillaceae</taxon>
        <taxon>Paenibacillus</taxon>
    </lineage>
</organism>
<proteinExistence type="inferred from homology"/>
<sequence>MTEQIAANFVQLLPLVYNKLNKPASKNTAVTRPSDLTHLQLHILEELFHAKEGVSMTQLSQHISISKQQLTPLIMKLEEKDYVSKVQDHTDRRSVILMLTEKGRTTVLKRWGEFHRLFCNQINTLSDDDLSDLDYAIKKIIRIFGKLGNEV</sequence>
<feature type="domain" description="HTH marR-type" evidence="8">
    <location>
        <begin position="6"/>
        <end position="142"/>
    </location>
</feature>
<comment type="subcellular location">
    <subcellularLocation>
        <location evidence="1">Cytoplasm</location>
    </subcellularLocation>
</comment>
<dbReference type="SMART" id="SM00347">
    <property type="entry name" value="HTH_MARR"/>
    <property type="match status" value="1"/>
</dbReference>
<dbReference type="InterPro" id="IPR036390">
    <property type="entry name" value="WH_DNA-bd_sf"/>
</dbReference>
<name>A0A4R5KSC2_9BACL</name>
<dbReference type="InterPro" id="IPR000835">
    <property type="entry name" value="HTH_MarR-typ"/>
</dbReference>
<protein>
    <recommendedName>
        <fullName evidence="6">HTH-type transcriptional regulator SarZ</fullName>
    </recommendedName>
    <alternativeName>
        <fullName evidence="7">Staphylococcal accessory regulator Z</fullName>
    </alternativeName>
</protein>
<dbReference type="GO" id="GO:0005737">
    <property type="term" value="C:cytoplasm"/>
    <property type="evidence" value="ECO:0007669"/>
    <property type="project" value="UniProtKB-SubCell"/>
</dbReference>
<dbReference type="PANTHER" id="PTHR42756:SF1">
    <property type="entry name" value="TRANSCRIPTIONAL REPRESSOR OF EMRAB OPERON"/>
    <property type="match status" value="1"/>
</dbReference>